<dbReference type="InterPro" id="IPR000515">
    <property type="entry name" value="MetI-like"/>
</dbReference>
<keyword evidence="10" id="KW-1185">Reference proteome</keyword>
<dbReference type="AlphaFoldDB" id="A0A438LYF3"/>
<comment type="similarity">
    <text evidence="7">Belongs to the binding-protein-dependent transport system permease family.</text>
</comment>
<evidence type="ECO:0000256" key="5">
    <source>
        <dbReference type="ARBA" id="ARBA00022989"/>
    </source>
</evidence>
<feature type="transmembrane region" description="Helical" evidence="7">
    <location>
        <begin position="217"/>
        <end position="242"/>
    </location>
</feature>
<dbReference type="CDD" id="cd06261">
    <property type="entry name" value="TM_PBP2"/>
    <property type="match status" value="1"/>
</dbReference>
<keyword evidence="3" id="KW-1003">Cell membrane</keyword>
<dbReference type="Proteomes" id="UP000284824">
    <property type="component" value="Unassembled WGS sequence"/>
</dbReference>
<keyword evidence="4 7" id="KW-0812">Transmembrane</keyword>
<dbReference type="PANTHER" id="PTHR30193">
    <property type="entry name" value="ABC TRANSPORTER PERMEASE PROTEIN"/>
    <property type="match status" value="1"/>
</dbReference>
<evidence type="ECO:0000256" key="4">
    <source>
        <dbReference type="ARBA" id="ARBA00022692"/>
    </source>
</evidence>
<dbReference type="SUPFAM" id="SSF161098">
    <property type="entry name" value="MetI-like"/>
    <property type="match status" value="1"/>
</dbReference>
<evidence type="ECO:0000256" key="6">
    <source>
        <dbReference type="ARBA" id="ARBA00023136"/>
    </source>
</evidence>
<comment type="subcellular location">
    <subcellularLocation>
        <location evidence="1 7">Cell membrane</location>
        <topology evidence="1 7">Multi-pass membrane protein</topology>
    </subcellularLocation>
</comment>
<evidence type="ECO:0000259" key="8">
    <source>
        <dbReference type="PROSITE" id="PS50928"/>
    </source>
</evidence>
<dbReference type="RefSeq" id="WP_206641238.1">
    <property type="nucleotide sequence ID" value="NZ_SAUN01000001.1"/>
</dbReference>
<keyword evidence="5 7" id="KW-1133">Transmembrane helix</keyword>
<dbReference type="PROSITE" id="PS50928">
    <property type="entry name" value="ABC_TM1"/>
    <property type="match status" value="1"/>
</dbReference>
<accession>A0A438LYF3</accession>
<dbReference type="GO" id="GO:0055085">
    <property type="term" value="P:transmembrane transport"/>
    <property type="evidence" value="ECO:0007669"/>
    <property type="project" value="InterPro"/>
</dbReference>
<feature type="transmembrane region" description="Helical" evidence="7">
    <location>
        <begin position="277"/>
        <end position="298"/>
    </location>
</feature>
<evidence type="ECO:0000256" key="2">
    <source>
        <dbReference type="ARBA" id="ARBA00022448"/>
    </source>
</evidence>
<dbReference type="EMBL" id="SAUN01000001">
    <property type="protein sequence ID" value="RVX38574.1"/>
    <property type="molecule type" value="Genomic_DNA"/>
</dbReference>
<dbReference type="PANTHER" id="PTHR30193:SF41">
    <property type="entry name" value="DIACETYLCHITOBIOSE UPTAKE SYSTEM PERMEASE PROTEIN NGCF"/>
    <property type="match status" value="1"/>
</dbReference>
<feature type="transmembrane region" description="Helical" evidence="7">
    <location>
        <begin position="86"/>
        <end position="112"/>
    </location>
</feature>
<evidence type="ECO:0000256" key="3">
    <source>
        <dbReference type="ARBA" id="ARBA00022475"/>
    </source>
</evidence>
<comment type="caution">
    <text evidence="9">The sequence shown here is derived from an EMBL/GenBank/DDBJ whole genome shotgun (WGS) entry which is preliminary data.</text>
</comment>
<keyword evidence="6 7" id="KW-0472">Membrane</keyword>
<feature type="transmembrane region" description="Helical" evidence="7">
    <location>
        <begin position="27"/>
        <end position="54"/>
    </location>
</feature>
<evidence type="ECO:0000256" key="7">
    <source>
        <dbReference type="RuleBase" id="RU363032"/>
    </source>
</evidence>
<evidence type="ECO:0000256" key="1">
    <source>
        <dbReference type="ARBA" id="ARBA00004651"/>
    </source>
</evidence>
<evidence type="ECO:0000313" key="10">
    <source>
        <dbReference type="Proteomes" id="UP000284824"/>
    </source>
</evidence>
<feature type="transmembrane region" description="Helical" evidence="7">
    <location>
        <begin position="124"/>
        <end position="150"/>
    </location>
</feature>
<dbReference type="Pfam" id="PF00528">
    <property type="entry name" value="BPD_transp_1"/>
    <property type="match status" value="1"/>
</dbReference>
<gene>
    <name evidence="9" type="ORF">EDD27_0894</name>
</gene>
<keyword evidence="2 7" id="KW-0813">Transport</keyword>
<sequence length="311" mass="33038">MTLTREAPPVVPRAVAEKPKRKRHDGLVTAVMVGPAAVLYTVMLIIPVGLAFYLSLTDWDGFSATPAFVGAANYADLLDDPELRRAALVTLLIAAAGTAALNLLGLGFALLVNGASRANTFFRIVLFYPHVLSALVVGFLWSAILGTTGAVNNLVTTWGGEVIPFLSDPVWATVTMIAVLVWAGFGVNVVLYLAGLQAVPLSLIEAARIDGATRWQVFRHVTLPALGPSVTINIVLSLVTLLKTYDLVVSLTAGGPAGQTQTVAYLILWNSFHDARLGFGSAQSVILMLVTAALAFVVTKLRRRGELAVHQ</sequence>
<feature type="transmembrane region" description="Helical" evidence="7">
    <location>
        <begin position="170"/>
        <end position="196"/>
    </location>
</feature>
<protein>
    <submittedName>
        <fullName evidence="9">Carbohydrate ABC transporter membrane protein 1 (CUT1 family)</fullName>
    </submittedName>
</protein>
<proteinExistence type="inferred from homology"/>
<name>A0A438LYF3_9ACTN</name>
<feature type="domain" description="ABC transmembrane type-1" evidence="8">
    <location>
        <begin position="87"/>
        <end position="298"/>
    </location>
</feature>
<organism evidence="9 10">
    <name type="scientific">Nonomuraea polychroma</name>
    <dbReference type="NCBI Taxonomy" id="46176"/>
    <lineage>
        <taxon>Bacteria</taxon>
        <taxon>Bacillati</taxon>
        <taxon>Actinomycetota</taxon>
        <taxon>Actinomycetes</taxon>
        <taxon>Streptosporangiales</taxon>
        <taxon>Streptosporangiaceae</taxon>
        <taxon>Nonomuraea</taxon>
    </lineage>
</organism>
<dbReference type="InterPro" id="IPR051393">
    <property type="entry name" value="ABC_transporter_permease"/>
</dbReference>
<dbReference type="InterPro" id="IPR035906">
    <property type="entry name" value="MetI-like_sf"/>
</dbReference>
<dbReference type="Gene3D" id="1.10.3720.10">
    <property type="entry name" value="MetI-like"/>
    <property type="match status" value="1"/>
</dbReference>
<evidence type="ECO:0000313" key="9">
    <source>
        <dbReference type="EMBL" id="RVX38574.1"/>
    </source>
</evidence>
<dbReference type="GO" id="GO:0005886">
    <property type="term" value="C:plasma membrane"/>
    <property type="evidence" value="ECO:0007669"/>
    <property type="project" value="UniProtKB-SubCell"/>
</dbReference>
<reference evidence="9 10" key="1">
    <citation type="submission" date="2019-01" db="EMBL/GenBank/DDBJ databases">
        <title>Sequencing the genomes of 1000 actinobacteria strains.</title>
        <authorList>
            <person name="Klenk H.-P."/>
        </authorList>
    </citation>
    <scope>NUCLEOTIDE SEQUENCE [LARGE SCALE GENOMIC DNA]</scope>
    <source>
        <strain evidence="9 10">DSM 43925</strain>
    </source>
</reference>